<organism evidence="8">
    <name type="scientific">Lonicera macranthoides</name>
    <dbReference type="NCBI Taxonomy" id="638627"/>
    <lineage>
        <taxon>Eukaryota</taxon>
        <taxon>Viridiplantae</taxon>
        <taxon>Streptophyta</taxon>
        <taxon>Embryophyta</taxon>
        <taxon>Tracheophyta</taxon>
        <taxon>Spermatophyta</taxon>
        <taxon>Magnoliopsida</taxon>
        <taxon>eudicotyledons</taxon>
        <taxon>Gunneridae</taxon>
        <taxon>Pentapetalae</taxon>
        <taxon>asterids</taxon>
        <taxon>campanulids</taxon>
        <taxon>Dipsacales</taxon>
        <taxon>Caprifoliaceae</taxon>
        <taxon>Lonicera</taxon>
    </lineage>
</organism>
<dbReference type="InterPro" id="IPR044521">
    <property type="entry name" value="AtbZIP8/43"/>
</dbReference>
<dbReference type="PANTHER" id="PTHR46324">
    <property type="entry name" value="BASIC LEUCINE ZIPPER 43-RELATED"/>
    <property type="match status" value="1"/>
</dbReference>
<evidence type="ECO:0000256" key="3">
    <source>
        <dbReference type="ARBA" id="ARBA00023125"/>
    </source>
</evidence>
<dbReference type="GO" id="GO:0003677">
    <property type="term" value="F:DNA binding"/>
    <property type="evidence" value="ECO:0007669"/>
    <property type="project" value="UniProtKB-KW"/>
</dbReference>
<sequence length="192" mass="22183">MLFPSDLPSIHSLTPQDPFSFPTNLGFTQNNISSLHFLNNLPNSQNYLPPLHEFTPQSSCLSNNSTSDEDQLSIIDERKQRRMISNRESARRSRMRKQRHLDELWSQVVRLRTENHNLIDKLNHMSECHDKVLEENTRLKEESSDLRQMLTDLQLASTFTSLRDLDEVPCTTAHLRAESSNQSITASTNLLH</sequence>
<feature type="coiled-coil region" evidence="6">
    <location>
        <begin position="129"/>
        <end position="156"/>
    </location>
</feature>
<evidence type="ECO:0000259" key="7">
    <source>
        <dbReference type="PROSITE" id="PS50217"/>
    </source>
</evidence>
<keyword evidence="3" id="KW-0238">DNA-binding</keyword>
<comment type="subcellular location">
    <subcellularLocation>
        <location evidence="1">Nucleus</location>
    </subcellularLocation>
</comment>
<dbReference type="GO" id="GO:0005634">
    <property type="term" value="C:nucleus"/>
    <property type="evidence" value="ECO:0007669"/>
    <property type="project" value="UniProtKB-SubCell"/>
</dbReference>
<dbReference type="SUPFAM" id="SSF57959">
    <property type="entry name" value="Leucine zipper domain"/>
    <property type="match status" value="1"/>
</dbReference>
<accession>A0AA96Y149</accession>
<evidence type="ECO:0000256" key="4">
    <source>
        <dbReference type="ARBA" id="ARBA00023163"/>
    </source>
</evidence>
<dbReference type="EMBL" id="OR551769">
    <property type="protein sequence ID" value="WOA03492.1"/>
    <property type="molecule type" value="mRNA"/>
</dbReference>
<dbReference type="Pfam" id="PF00170">
    <property type="entry name" value="bZIP_1"/>
    <property type="match status" value="1"/>
</dbReference>
<keyword evidence="5" id="KW-0539">Nucleus</keyword>
<reference evidence="8" key="1">
    <citation type="submission" date="2023-09" db="EMBL/GenBank/DDBJ databases">
        <authorList>
            <person name="Zeng J."/>
        </authorList>
    </citation>
    <scope>NUCLEOTIDE SEQUENCE</scope>
</reference>
<evidence type="ECO:0000256" key="1">
    <source>
        <dbReference type="ARBA" id="ARBA00004123"/>
    </source>
</evidence>
<dbReference type="InterPro" id="IPR004827">
    <property type="entry name" value="bZIP"/>
</dbReference>
<dbReference type="CDD" id="cd14702">
    <property type="entry name" value="bZIP_plant_GBF1"/>
    <property type="match status" value="1"/>
</dbReference>
<evidence type="ECO:0000256" key="5">
    <source>
        <dbReference type="ARBA" id="ARBA00023242"/>
    </source>
</evidence>
<dbReference type="Gene3D" id="1.20.5.170">
    <property type="match status" value="1"/>
</dbReference>
<dbReference type="GO" id="GO:0003700">
    <property type="term" value="F:DNA-binding transcription factor activity"/>
    <property type="evidence" value="ECO:0007669"/>
    <property type="project" value="InterPro"/>
</dbReference>
<protein>
    <submittedName>
        <fullName evidence="8 9">BZIP43</fullName>
    </submittedName>
</protein>
<keyword evidence="6" id="KW-0175">Coiled coil</keyword>
<dbReference type="FunFam" id="1.20.5.170:FF:000020">
    <property type="entry name" value="BZIP transcription factor"/>
    <property type="match status" value="1"/>
</dbReference>
<dbReference type="SMART" id="SM00338">
    <property type="entry name" value="BRLZ"/>
    <property type="match status" value="1"/>
</dbReference>
<keyword evidence="2" id="KW-0805">Transcription regulation</keyword>
<dbReference type="InterPro" id="IPR045314">
    <property type="entry name" value="bZIP_plant_GBF1"/>
</dbReference>
<evidence type="ECO:0000256" key="6">
    <source>
        <dbReference type="SAM" id="Coils"/>
    </source>
</evidence>
<dbReference type="GO" id="GO:0046983">
    <property type="term" value="F:protein dimerization activity"/>
    <property type="evidence" value="ECO:0007669"/>
    <property type="project" value="UniProtKB-ARBA"/>
</dbReference>
<proteinExistence type="evidence at transcript level"/>
<keyword evidence="4" id="KW-0804">Transcription</keyword>
<evidence type="ECO:0000313" key="9">
    <source>
        <dbReference type="EMBL" id="WOA03492.1"/>
    </source>
</evidence>
<dbReference type="PROSITE" id="PS00036">
    <property type="entry name" value="BZIP_BASIC"/>
    <property type="match status" value="1"/>
</dbReference>
<dbReference type="EMBL" id="OR551768">
    <property type="protein sequence ID" value="WOA03491.1"/>
    <property type="molecule type" value="mRNA"/>
</dbReference>
<name>A0AA96Y149_9DIPS</name>
<dbReference type="InterPro" id="IPR046347">
    <property type="entry name" value="bZIP_sf"/>
</dbReference>
<dbReference type="PANTHER" id="PTHR46324:SF26">
    <property type="entry name" value="OS02G0728001 PROTEIN"/>
    <property type="match status" value="1"/>
</dbReference>
<evidence type="ECO:0000256" key="2">
    <source>
        <dbReference type="ARBA" id="ARBA00023015"/>
    </source>
</evidence>
<dbReference type="PROSITE" id="PS50217">
    <property type="entry name" value="BZIP"/>
    <property type="match status" value="1"/>
</dbReference>
<feature type="domain" description="BZIP" evidence="7">
    <location>
        <begin position="76"/>
        <end position="127"/>
    </location>
</feature>
<dbReference type="AlphaFoldDB" id="A0AA96Y149"/>
<evidence type="ECO:0000313" key="8">
    <source>
        <dbReference type="EMBL" id="WOA03491.1"/>
    </source>
</evidence>